<accession>A0A3Q0RNU2</accession>
<name>A0A3Q0RNU2_AMPCI</name>
<dbReference type="GeneTree" id="ENSGT00940000156340"/>
<dbReference type="InterPro" id="IPR021190">
    <property type="entry name" value="Pept_M10A"/>
</dbReference>
<dbReference type="PIRSF" id="PIRSF001191">
    <property type="entry name" value="Peptidase_M10A_matrix"/>
    <property type="match status" value="1"/>
</dbReference>
<proteinExistence type="inferred from homology"/>
<evidence type="ECO:0000256" key="14">
    <source>
        <dbReference type="PIRSR" id="PIRSR621190-2"/>
    </source>
</evidence>
<dbReference type="InterPro" id="IPR036375">
    <property type="entry name" value="Hemopexin-like_dom_sf"/>
</dbReference>
<comment type="similarity">
    <text evidence="1">Belongs to the peptidase M10A family.</text>
</comment>
<dbReference type="Ensembl" id="ENSACIT00000012647.1">
    <property type="protein sequence ID" value="ENSACIP00000012301.1"/>
    <property type="gene ID" value="ENSACIG00000009555.1"/>
</dbReference>
<dbReference type="AlphaFoldDB" id="A0A3Q0RNU2"/>
<dbReference type="SUPFAM" id="SSF50923">
    <property type="entry name" value="Hemopexin-like domain"/>
    <property type="match status" value="1"/>
</dbReference>
<feature type="binding site" description="in inhibited form" evidence="14">
    <location>
        <position position="75"/>
    </location>
    <ligand>
        <name>Zn(2+)</name>
        <dbReference type="ChEBI" id="CHEBI:29105"/>
        <label>2</label>
        <note>catalytic</note>
    </ligand>
</feature>
<evidence type="ECO:0000256" key="3">
    <source>
        <dbReference type="ARBA" id="ARBA00022723"/>
    </source>
</evidence>
<dbReference type="GO" id="GO:0030198">
    <property type="term" value="P:extracellular matrix organization"/>
    <property type="evidence" value="ECO:0007669"/>
    <property type="project" value="TreeGrafter"/>
</dbReference>
<keyword evidence="10" id="KW-0865">Zymogen</keyword>
<evidence type="ECO:0000313" key="19">
    <source>
        <dbReference type="Ensembl" id="ENSACIP00000012301.1"/>
    </source>
</evidence>
<dbReference type="InterPro" id="IPR018486">
    <property type="entry name" value="Hemopexin_CS"/>
</dbReference>
<reference evidence="19" key="2">
    <citation type="submission" date="2025-09" db="UniProtKB">
        <authorList>
            <consortium name="Ensembl"/>
        </authorList>
    </citation>
    <scope>IDENTIFICATION</scope>
</reference>
<evidence type="ECO:0000256" key="9">
    <source>
        <dbReference type="ARBA" id="ARBA00023049"/>
    </source>
</evidence>
<protein>
    <submittedName>
        <fullName evidence="19">Matrix metallopeptidase 11</fullName>
    </submittedName>
</protein>
<dbReference type="SMART" id="SM00235">
    <property type="entry name" value="ZnMc"/>
    <property type="match status" value="1"/>
</dbReference>
<feature type="binding site" evidence="14">
    <location>
        <position position="167"/>
    </location>
    <ligand>
        <name>Ca(2+)</name>
        <dbReference type="ChEBI" id="CHEBI:29108"/>
        <label>3</label>
    </ligand>
</feature>
<keyword evidence="20" id="KW-1185">Reference proteome</keyword>
<evidence type="ECO:0000256" key="6">
    <source>
        <dbReference type="ARBA" id="ARBA00022801"/>
    </source>
</evidence>
<dbReference type="PANTHER" id="PTHR10201:SF20">
    <property type="entry name" value="STROMELYSIN-3"/>
    <property type="match status" value="1"/>
</dbReference>
<feature type="repeat" description="Hemopexin" evidence="15">
    <location>
        <begin position="413"/>
        <end position="460"/>
    </location>
</feature>
<evidence type="ECO:0000256" key="4">
    <source>
        <dbReference type="ARBA" id="ARBA00022729"/>
    </source>
</evidence>
<feature type="binding site" evidence="14">
    <location>
        <position position="192"/>
    </location>
    <ligand>
        <name>Ca(2+)</name>
        <dbReference type="ChEBI" id="CHEBI:29108"/>
        <label>3</label>
    </ligand>
</feature>
<feature type="binding site" evidence="14">
    <location>
        <position position="149"/>
    </location>
    <ligand>
        <name>Ca(2+)</name>
        <dbReference type="ChEBI" id="CHEBI:29108"/>
        <label>2</label>
    </ligand>
</feature>
<feature type="binding site" evidence="14">
    <location>
        <position position="187"/>
    </location>
    <ligand>
        <name>Zn(2+)</name>
        <dbReference type="ChEBI" id="CHEBI:29105"/>
        <label>1</label>
    </ligand>
</feature>
<dbReference type="PROSITE" id="PS51257">
    <property type="entry name" value="PROKAR_LIPOPROTEIN"/>
    <property type="match status" value="1"/>
</dbReference>
<sequence length="465" mass="53605">MIRRLGGLSMAQPALHLPQVLFLLIGCPSQTEGLNSGWVSENFPDLKKRGKAPHAQDSVKETSLLANSTRSRPRCGVPDYPAQEEGRYRQRRYALHGARWDRSDLTYRIDGFPWQLGEERVRRVFRDAAKLWSDVTPLTFTETRNGHADIRIDFRRLWHGDNLPFDGRGGILAHAFFPKTHRQGEIHFDADESWTLGNHMGTDLLQVAAHEFGHVLGLQHTRVKGAIMSPHYFHSSFPPRMSDDDKWGIQRLYGSRQVRPTTTNEIFPSGPDACRTDFDAVSMIRGELFFFKSGYVWRIRDGHLESGYPALASRHWRGIPNNIDAAFEDKSGNIWFFQGGNYWVFDAERRIRGPESIRNLGLYESGIQAALRWGQDSNYNTYFFKSGSYWRFSPQEHRVESGPRSMQDWVGIPSVVDAAFRDIYGYAHFIRGRQYWKFDPVNMNSLEGYPRYVGVDFFGCRNIRV</sequence>
<feature type="region of interest" description="Disordered" evidence="16">
    <location>
        <begin position="47"/>
        <end position="81"/>
    </location>
</feature>
<evidence type="ECO:0000313" key="20">
    <source>
        <dbReference type="Proteomes" id="UP000261340"/>
    </source>
</evidence>
<keyword evidence="9" id="KW-0482">Metalloprotease</keyword>
<comment type="cofactor">
    <cofactor evidence="14">
        <name>Ca(2+)</name>
        <dbReference type="ChEBI" id="CHEBI:29108"/>
    </cofactor>
    <text evidence="14">Can bind about 5 Ca(2+) ions per subunit.</text>
</comment>
<feature type="binding site" evidence="14">
    <location>
        <position position="417"/>
    </location>
    <ligand>
        <name>Ca(2+)</name>
        <dbReference type="ChEBI" id="CHEBI:29108"/>
        <label>4</label>
    </ligand>
</feature>
<feature type="binding site" evidence="14">
    <location>
        <position position="166"/>
    </location>
    <ligand>
        <name>Ca(2+)</name>
        <dbReference type="ChEBI" id="CHEBI:29108"/>
        <label>3</label>
    </ligand>
</feature>
<dbReference type="GO" id="GO:0006508">
    <property type="term" value="P:proteolysis"/>
    <property type="evidence" value="ECO:0007669"/>
    <property type="project" value="UniProtKB-KW"/>
</dbReference>
<dbReference type="InterPro" id="IPR000585">
    <property type="entry name" value="Hemopexin-like_dom"/>
</dbReference>
<dbReference type="Pfam" id="PF00413">
    <property type="entry name" value="Peptidase_M10"/>
    <property type="match status" value="1"/>
</dbReference>
<reference evidence="19" key="1">
    <citation type="submission" date="2025-08" db="UniProtKB">
        <authorList>
            <consortium name="Ensembl"/>
        </authorList>
    </citation>
    <scope>IDENTIFICATION</scope>
</reference>
<evidence type="ECO:0000256" key="10">
    <source>
        <dbReference type="ARBA" id="ARBA00023145"/>
    </source>
</evidence>
<dbReference type="STRING" id="61819.ENSACIP00000012301"/>
<dbReference type="PRINTS" id="PR00138">
    <property type="entry name" value="MATRIXIN"/>
</dbReference>
<evidence type="ECO:0000256" key="12">
    <source>
        <dbReference type="PIRSR" id="PIRSR001191-1"/>
    </source>
</evidence>
<dbReference type="InterPro" id="IPR033739">
    <property type="entry name" value="M10A_MMP"/>
</dbReference>
<feature type="binding site" evidence="14">
    <location>
        <position position="326"/>
    </location>
    <ligand>
        <name>Ca(2+)</name>
        <dbReference type="ChEBI" id="CHEBI:29108"/>
        <label>5</label>
    </ligand>
</feature>
<keyword evidence="3 13" id="KW-0479">Metal-binding</keyword>
<evidence type="ECO:0000256" key="13">
    <source>
        <dbReference type="PIRSR" id="PIRSR001191-2"/>
    </source>
</evidence>
<organism evidence="19 20">
    <name type="scientific">Amphilophus citrinellus</name>
    <name type="common">Midas cichlid</name>
    <name type="synonym">Cichlasoma citrinellum</name>
    <dbReference type="NCBI Taxonomy" id="61819"/>
    <lineage>
        <taxon>Eukaryota</taxon>
        <taxon>Metazoa</taxon>
        <taxon>Chordata</taxon>
        <taxon>Craniata</taxon>
        <taxon>Vertebrata</taxon>
        <taxon>Euteleostomi</taxon>
        <taxon>Actinopterygii</taxon>
        <taxon>Neopterygii</taxon>
        <taxon>Teleostei</taxon>
        <taxon>Neoteleostei</taxon>
        <taxon>Acanthomorphata</taxon>
        <taxon>Ovalentaria</taxon>
        <taxon>Cichlomorphae</taxon>
        <taxon>Cichliformes</taxon>
        <taxon>Cichlidae</taxon>
        <taxon>New World cichlids</taxon>
        <taxon>Cichlasomatinae</taxon>
        <taxon>Heroini</taxon>
        <taxon>Amphilophus</taxon>
    </lineage>
</organism>
<feature type="repeat" description="Hemopexin" evidence="15">
    <location>
        <begin position="320"/>
        <end position="364"/>
    </location>
</feature>
<evidence type="ECO:0000256" key="11">
    <source>
        <dbReference type="ARBA" id="ARBA00023157"/>
    </source>
</evidence>
<feature type="binding site" evidence="13">
    <location>
        <position position="220"/>
    </location>
    <ligand>
        <name>Zn(2+)</name>
        <dbReference type="ChEBI" id="CHEBI:29105"/>
        <label>2</label>
        <note>catalytic</note>
    </ligand>
</feature>
<dbReference type="InterPro" id="IPR018487">
    <property type="entry name" value="Hemopexin-like_repeat"/>
</dbReference>
<evidence type="ECO:0000256" key="5">
    <source>
        <dbReference type="ARBA" id="ARBA00022737"/>
    </source>
</evidence>
<feature type="binding site" evidence="14">
    <location>
        <position position="228"/>
    </location>
    <ligand>
        <name>Zn(2+)</name>
        <dbReference type="ChEBI" id="CHEBI:29105"/>
        <label>2</label>
        <note>catalytic</note>
    </ligand>
</feature>
<dbReference type="Pfam" id="PF00045">
    <property type="entry name" value="Hemopexin"/>
    <property type="match status" value="4"/>
</dbReference>
<keyword evidence="11" id="KW-1015">Disulfide bond</keyword>
<dbReference type="Proteomes" id="UP000261340">
    <property type="component" value="Unplaced"/>
</dbReference>
<dbReference type="SUPFAM" id="SSF55486">
    <property type="entry name" value="Metalloproteases ('zincins'), catalytic domain"/>
    <property type="match status" value="1"/>
</dbReference>
<feature type="binding site" evidence="13">
    <location>
        <position position="214"/>
    </location>
    <ligand>
        <name>Zn(2+)</name>
        <dbReference type="ChEBI" id="CHEBI:29105"/>
        <label>2</label>
        <note>catalytic</note>
    </ligand>
</feature>
<dbReference type="Gene3D" id="3.40.390.10">
    <property type="entry name" value="Collagenase (Catalytic Domain)"/>
    <property type="match status" value="1"/>
</dbReference>
<feature type="signal peptide" evidence="17">
    <location>
        <begin position="1"/>
        <end position="33"/>
    </location>
</feature>
<dbReference type="CDD" id="cd04278">
    <property type="entry name" value="ZnMc_MMP"/>
    <property type="match status" value="1"/>
</dbReference>
<feature type="binding site" evidence="14">
    <location>
        <position position="159"/>
    </location>
    <ligand>
        <name>Zn(2+)</name>
        <dbReference type="ChEBI" id="CHEBI:29105"/>
        <label>1</label>
    </ligand>
</feature>
<feature type="binding site" evidence="14">
    <location>
        <position position="161"/>
    </location>
    <ligand>
        <name>Zn(2+)</name>
        <dbReference type="ChEBI" id="CHEBI:29105"/>
        <label>1</label>
    </ligand>
</feature>
<dbReference type="PROSITE" id="PS51642">
    <property type="entry name" value="HEMOPEXIN_2"/>
    <property type="match status" value="3"/>
</dbReference>
<evidence type="ECO:0000256" key="15">
    <source>
        <dbReference type="PROSITE-ProRule" id="PRU01011"/>
    </source>
</evidence>
<feature type="binding site" evidence="14">
    <location>
        <position position="192"/>
    </location>
    <ligand>
        <name>Ca(2+)</name>
        <dbReference type="ChEBI" id="CHEBI:29108"/>
        <label>1</label>
    </ligand>
</feature>
<evidence type="ECO:0000259" key="18">
    <source>
        <dbReference type="SMART" id="SM00235"/>
    </source>
</evidence>
<dbReference type="GO" id="GO:0031012">
    <property type="term" value="C:extracellular matrix"/>
    <property type="evidence" value="ECO:0007669"/>
    <property type="project" value="InterPro"/>
</dbReference>
<feature type="binding site" evidence="14">
    <location>
        <position position="324"/>
    </location>
    <ligand>
        <name>Ca(2+)</name>
        <dbReference type="ChEBI" id="CHEBI:29108"/>
        <label>4</label>
    </ligand>
</feature>
<feature type="binding site" evidence="13">
    <location>
        <position position="210"/>
    </location>
    <ligand>
        <name>Zn(2+)</name>
        <dbReference type="ChEBI" id="CHEBI:29105"/>
        <label>2</label>
        <note>catalytic</note>
    </ligand>
</feature>
<dbReference type="OMA" id="EWRHRGR"/>
<dbReference type="CDD" id="cd00094">
    <property type="entry name" value="HX"/>
    <property type="match status" value="1"/>
</dbReference>
<evidence type="ECO:0000256" key="8">
    <source>
        <dbReference type="ARBA" id="ARBA00022837"/>
    </source>
</evidence>
<feature type="binding site" evidence="14">
    <location>
        <position position="174"/>
    </location>
    <ligand>
        <name>Zn(2+)</name>
        <dbReference type="ChEBI" id="CHEBI:29105"/>
        <label>1</label>
    </ligand>
</feature>
<feature type="binding site" evidence="14">
    <location>
        <position position="370"/>
    </location>
    <ligand>
        <name>Ca(2+)</name>
        <dbReference type="ChEBI" id="CHEBI:29108"/>
        <label>5</label>
    </ligand>
</feature>
<keyword evidence="8 14" id="KW-0106">Calcium</keyword>
<evidence type="ECO:0000256" key="2">
    <source>
        <dbReference type="ARBA" id="ARBA00022670"/>
    </source>
</evidence>
<dbReference type="InterPro" id="IPR024079">
    <property type="entry name" value="MetalloPept_cat_dom_sf"/>
</dbReference>
<evidence type="ECO:0000256" key="7">
    <source>
        <dbReference type="ARBA" id="ARBA00022833"/>
    </source>
</evidence>
<feature type="active site" evidence="12">
    <location>
        <position position="211"/>
    </location>
</feature>
<dbReference type="GO" id="GO:0030574">
    <property type="term" value="P:collagen catabolic process"/>
    <property type="evidence" value="ECO:0007669"/>
    <property type="project" value="TreeGrafter"/>
</dbReference>
<feature type="domain" description="Peptidase metallopeptidase" evidence="18">
    <location>
        <begin position="96"/>
        <end position="255"/>
    </location>
</feature>
<feature type="chain" id="PRO_5045822405" evidence="17">
    <location>
        <begin position="34"/>
        <end position="465"/>
    </location>
</feature>
<feature type="binding site" evidence="14">
    <location>
        <position position="279"/>
    </location>
    <ligand>
        <name>Ca(2+)</name>
        <dbReference type="ChEBI" id="CHEBI:29108"/>
        <label>4</label>
    </ligand>
</feature>
<dbReference type="InterPro" id="IPR006026">
    <property type="entry name" value="Peptidase_Metallo"/>
</dbReference>
<keyword evidence="2" id="KW-0645">Protease</keyword>
<dbReference type="InterPro" id="IPR001818">
    <property type="entry name" value="Pept_M10_metallopeptidase"/>
</dbReference>
<dbReference type="GO" id="GO:0005615">
    <property type="term" value="C:extracellular space"/>
    <property type="evidence" value="ECO:0007669"/>
    <property type="project" value="TreeGrafter"/>
</dbReference>
<evidence type="ECO:0000256" key="16">
    <source>
        <dbReference type="SAM" id="MobiDB-lite"/>
    </source>
</evidence>
<dbReference type="PANTHER" id="PTHR10201">
    <property type="entry name" value="MATRIX METALLOPROTEINASE"/>
    <property type="match status" value="1"/>
</dbReference>
<comment type="cofactor">
    <cofactor evidence="14">
        <name>Zn(2+)</name>
        <dbReference type="ChEBI" id="CHEBI:29105"/>
    </cofactor>
    <text evidence="14">Binds 2 Zn(2+) ions per subunit.</text>
</comment>
<dbReference type="Gene3D" id="2.110.10.10">
    <property type="entry name" value="Hemopexin-like domain"/>
    <property type="match status" value="1"/>
</dbReference>
<dbReference type="GO" id="GO:0008270">
    <property type="term" value="F:zinc ion binding"/>
    <property type="evidence" value="ECO:0007669"/>
    <property type="project" value="InterPro"/>
</dbReference>
<feature type="repeat" description="Hemopexin" evidence="15">
    <location>
        <begin position="271"/>
        <end position="319"/>
    </location>
</feature>
<dbReference type="PROSITE" id="PS00024">
    <property type="entry name" value="HEMOPEXIN"/>
    <property type="match status" value="1"/>
</dbReference>
<dbReference type="SMART" id="SM00120">
    <property type="entry name" value="HX"/>
    <property type="match status" value="4"/>
</dbReference>
<dbReference type="GO" id="GO:0004222">
    <property type="term" value="F:metalloendopeptidase activity"/>
    <property type="evidence" value="ECO:0007669"/>
    <property type="project" value="InterPro"/>
</dbReference>
<keyword evidence="6" id="KW-0378">Hydrolase</keyword>
<keyword evidence="4 17" id="KW-0732">Signal</keyword>
<evidence type="ECO:0000256" key="17">
    <source>
        <dbReference type="SAM" id="SignalP"/>
    </source>
</evidence>
<keyword evidence="7 13" id="KW-0862">Zinc</keyword>
<feature type="binding site" evidence="14">
    <location>
        <position position="189"/>
    </location>
    <ligand>
        <name>Ca(2+)</name>
        <dbReference type="ChEBI" id="CHEBI:29108"/>
        <label>3</label>
    </ligand>
</feature>
<evidence type="ECO:0000256" key="1">
    <source>
        <dbReference type="ARBA" id="ARBA00010370"/>
    </source>
</evidence>
<keyword evidence="5" id="KW-0677">Repeat</keyword>